<dbReference type="HOGENOM" id="CLU_018869_0_1_9"/>
<evidence type="ECO:0000256" key="1">
    <source>
        <dbReference type="ARBA" id="ARBA00004496"/>
    </source>
</evidence>
<dbReference type="PANTHER" id="PTHR43033">
    <property type="entry name" value="TRNA(ILE)-LYSIDINE SYNTHASE-RELATED"/>
    <property type="match status" value="1"/>
</dbReference>
<dbReference type="InterPro" id="IPR020825">
    <property type="entry name" value="Phe-tRNA_synthase-like_B3/B4"/>
</dbReference>
<comment type="caution">
    <text evidence="10">The sequence shown here is derived from an EMBL/GenBank/DDBJ whole genome shotgun (WGS) entry which is preliminary data.</text>
</comment>
<dbReference type="SUPFAM" id="SSF52402">
    <property type="entry name" value="Adenine nucleotide alpha hydrolases-like"/>
    <property type="match status" value="1"/>
</dbReference>
<dbReference type="GO" id="GO:0005737">
    <property type="term" value="C:cytoplasm"/>
    <property type="evidence" value="ECO:0007669"/>
    <property type="project" value="UniProtKB-SubCell"/>
</dbReference>
<dbReference type="AlphaFoldDB" id="A0A0D1BNF2"/>
<evidence type="ECO:0000256" key="2">
    <source>
        <dbReference type="ARBA" id="ARBA00022490"/>
    </source>
</evidence>
<dbReference type="PANTHER" id="PTHR43033:SF1">
    <property type="entry name" value="TRNA(ILE)-LYSIDINE SYNTHASE-RELATED"/>
    <property type="match status" value="1"/>
</dbReference>
<dbReference type="OrthoDB" id="9807403at2"/>
<dbReference type="Gene3D" id="3.40.50.620">
    <property type="entry name" value="HUPs"/>
    <property type="match status" value="1"/>
</dbReference>
<keyword evidence="5 8" id="KW-0547">Nucleotide-binding</keyword>
<feature type="domain" description="Lysidine-tRNA(Ile) synthetase C-terminal" evidence="9">
    <location>
        <begin position="384"/>
        <end position="456"/>
    </location>
</feature>
<dbReference type="HAMAP" id="MF_01161">
    <property type="entry name" value="tRNA_Ile_lys_synt"/>
    <property type="match status" value="1"/>
</dbReference>
<evidence type="ECO:0000313" key="11">
    <source>
        <dbReference type="Proteomes" id="UP000032250"/>
    </source>
</evidence>
<comment type="domain">
    <text evidence="8">The N-terminal region contains the highly conserved SGGXDS motif, predicted to be a P-loop motif involved in ATP binding.</text>
</comment>
<dbReference type="GO" id="GO:0006400">
    <property type="term" value="P:tRNA modification"/>
    <property type="evidence" value="ECO:0007669"/>
    <property type="project" value="UniProtKB-UniRule"/>
</dbReference>
<dbReference type="NCBIfam" id="TIGR02433">
    <property type="entry name" value="lysidine_TilS_C"/>
    <property type="match status" value="1"/>
</dbReference>
<dbReference type="GO" id="GO:0032267">
    <property type="term" value="F:tRNA(Ile)-lysidine synthase activity"/>
    <property type="evidence" value="ECO:0007669"/>
    <property type="project" value="UniProtKB-EC"/>
</dbReference>
<sequence length="468" mass="54731">MKDVVINTIKKYNMIEDNDKIIVGVSGGPDSMCLLHMLCLLKDELRIKDIYVAHINHGVRGAESDADEKYVENFCYMNNLGFFSKTIDMNKMAKEKGISSESAGREARYDFFNYLRKELGAQKIATAHNANDQAETVLMRIMRGTGLQGLIGINPIRDGVYIRPLINVLRENIEYYCEKYKLNPRIDKTNLQSIYTRNKIRLELIPYIKDNFNEDIVNTLCRFSNIVSKDNSYLEEVSKDKFQIYCTKKTQRVIIDKRAFLEHESISTRILREAILYINKNLYNLEMKNIYDILELSLNTTGKFINLPNNIRAENIYGDIHLYKECNDINEINDIHCELKIGRNKIEDLNINLKIYSIKDHNHNINDNKYVQYFDYDKISNEKIYLRNRKHGDKFTPLGMKGSKKLKDFFIDLKIPREERDRLELLCFGDEIAWIIAYRTSNNFKVDKNTKNVLEITVERGEPNGSNK</sequence>
<dbReference type="InterPro" id="IPR012796">
    <property type="entry name" value="Lysidine-tRNA-synth_C"/>
</dbReference>
<keyword evidence="4 8" id="KW-0819">tRNA processing</keyword>
<gene>
    <name evidence="8" type="primary">tilS</name>
    <name evidence="10" type="ORF">N495_18465</name>
</gene>
<feature type="binding site" evidence="8">
    <location>
        <begin position="26"/>
        <end position="31"/>
    </location>
    <ligand>
        <name>ATP</name>
        <dbReference type="ChEBI" id="CHEBI:30616"/>
    </ligand>
</feature>
<dbReference type="PATRIC" id="fig|1379739.3.peg.4067"/>
<comment type="catalytic activity">
    <reaction evidence="7 8">
        <text>cytidine(34) in tRNA(Ile2) + L-lysine + ATP = lysidine(34) in tRNA(Ile2) + AMP + diphosphate + H(+)</text>
        <dbReference type="Rhea" id="RHEA:43744"/>
        <dbReference type="Rhea" id="RHEA-COMP:10625"/>
        <dbReference type="Rhea" id="RHEA-COMP:10670"/>
        <dbReference type="ChEBI" id="CHEBI:15378"/>
        <dbReference type="ChEBI" id="CHEBI:30616"/>
        <dbReference type="ChEBI" id="CHEBI:32551"/>
        <dbReference type="ChEBI" id="CHEBI:33019"/>
        <dbReference type="ChEBI" id="CHEBI:82748"/>
        <dbReference type="ChEBI" id="CHEBI:83665"/>
        <dbReference type="ChEBI" id="CHEBI:456215"/>
        <dbReference type="EC" id="6.3.4.19"/>
    </reaction>
</comment>
<dbReference type="GO" id="GO:0005524">
    <property type="term" value="F:ATP binding"/>
    <property type="evidence" value="ECO:0007669"/>
    <property type="project" value="UniProtKB-UniRule"/>
</dbReference>
<dbReference type="Pfam" id="PF01171">
    <property type="entry name" value="ATP_bind_3"/>
    <property type="match status" value="1"/>
</dbReference>
<dbReference type="Pfam" id="PF11734">
    <property type="entry name" value="TilS_C"/>
    <property type="match status" value="1"/>
</dbReference>
<evidence type="ECO:0000313" key="10">
    <source>
        <dbReference type="EMBL" id="KIS21810.1"/>
    </source>
</evidence>
<dbReference type="Gene3D" id="3.50.40.10">
    <property type="entry name" value="Phenylalanyl-trna Synthetase, Chain B, domain 3"/>
    <property type="match status" value="1"/>
</dbReference>
<dbReference type="Proteomes" id="UP000032250">
    <property type="component" value="Unassembled WGS sequence"/>
</dbReference>
<name>A0A0D1BNF2_CLOBO</name>
<dbReference type="InterPro" id="IPR012795">
    <property type="entry name" value="tRNA_Ile_lys_synt_N"/>
</dbReference>
<protein>
    <recommendedName>
        <fullName evidence="8">tRNA(Ile)-lysidine synthase</fullName>
        <ecNumber evidence="8">6.3.4.19</ecNumber>
    </recommendedName>
    <alternativeName>
        <fullName evidence="8">tRNA(Ile)-2-lysyl-cytidine synthase</fullName>
    </alternativeName>
    <alternativeName>
        <fullName evidence="8">tRNA(Ile)-lysidine synthetase</fullName>
    </alternativeName>
</protein>
<comment type="subcellular location">
    <subcellularLocation>
        <location evidence="1 8">Cytoplasm</location>
    </subcellularLocation>
</comment>
<evidence type="ECO:0000256" key="6">
    <source>
        <dbReference type="ARBA" id="ARBA00022840"/>
    </source>
</evidence>
<comment type="function">
    <text evidence="8">Ligates lysine onto the cytidine present at position 34 of the AUA codon-specific tRNA(Ile) that contains the anticodon CAU, in an ATP-dependent manner. Cytidine is converted to lysidine, thus changing the amino acid specificity of the tRNA from methionine to isoleucine.</text>
</comment>
<evidence type="ECO:0000256" key="4">
    <source>
        <dbReference type="ARBA" id="ARBA00022694"/>
    </source>
</evidence>
<evidence type="ECO:0000256" key="3">
    <source>
        <dbReference type="ARBA" id="ARBA00022598"/>
    </source>
</evidence>
<evidence type="ECO:0000256" key="5">
    <source>
        <dbReference type="ARBA" id="ARBA00022741"/>
    </source>
</evidence>
<dbReference type="NCBIfam" id="TIGR02432">
    <property type="entry name" value="lysidine_TilS_N"/>
    <property type="match status" value="1"/>
</dbReference>
<dbReference type="EMBL" id="JXSU01000009">
    <property type="protein sequence ID" value="KIS21810.1"/>
    <property type="molecule type" value="Genomic_DNA"/>
</dbReference>
<dbReference type="EC" id="6.3.4.19" evidence="8"/>
<proteinExistence type="inferred from homology"/>
<accession>A0A0D1BNF2</accession>
<dbReference type="InterPro" id="IPR011063">
    <property type="entry name" value="TilS/TtcA_N"/>
</dbReference>
<comment type="similarity">
    <text evidence="8">Belongs to the tRNA(Ile)-lysidine synthase family.</text>
</comment>
<dbReference type="SMART" id="SM00977">
    <property type="entry name" value="TilS_C"/>
    <property type="match status" value="1"/>
</dbReference>
<dbReference type="InterPro" id="IPR014729">
    <property type="entry name" value="Rossmann-like_a/b/a_fold"/>
</dbReference>
<evidence type="ECO:0000256" key="8">
    <source>
        <dbReference type="HAMAP-Rule" id="MF_01161"/>
    </source>
</evidence>
<reference evidence="10 11" key="1">
    <citation type="submission" date="2014-06" db="EMBL/GenBank/DDBJ databases">
        <title>Genome characterization of distinct group I Clostridium botulinum lineages.</title>
        <authorList>
            <person name="Giordani F."/>
            <person name="Anselmo A."/>
            <person name="Fillo S."/>
            <person name="Palozzi A.M."/>
            <person name="Fortunato A."/>
            <person name="Gentile B."/>
            <person name="Ciammaruconi A."/>
            <person name="Anniballi F."/>
            <person name="De Medici D."/>
            <person name="Lista F."/>
        </authorList>
    </citation>
    <scope>NUCLEOTIDE SEQUENCE [LARGE SCALE GENOMIC DNA]</scope>
    <source>
        <strain evidence="10 11">B2 450</strain>
    </source>
</reference>
<dbReference type="CDD" id="cd01992">
    <property type="entry name" value="TilS_N"/>
    <property type="match status" value="1"/>
</dbReference>
<dbReference type="InterPro" id="IPR012094">
    <property type="entry name" value="tRNA_Ile_lys_synt"/>
</dbReference>
<keyword evidence="2 8" id="KW-0963">Cytoplasm</keyword>
<evidence type="ECO:0000256" key="7">
    <source>
        <dbReference type="ARBA" id="ARBA00048539"/>
    </source>
</evidence>
<organism evidence="10 11">
    <name type="scientific">Clostridium botulinum B2 450</name>
    <dbReference type="NCBI Taxonomy" id="1379739"/>
    <lineage>
        <taxon>Bacteria</taxon>
        <taxon>Bacillati</taxon>
        <taxon>Bacillota</taxon>
        <taxon>Clostridia</taxon>
        <taxon>Eubacteriales</taxon>
        <taxon>Clostridiaceae</taxon>
        <taxon>Clostridium</taxon>
    </lineage>
</organism>
<keyword evidence="6 8" id="KW-0067">ATP-binding</keyword>
<keyword evidence="3 8" id="KW-0436">Ligase</keyword>
<evidence type="ECO:0000259" key="9">
    <source>
        <dbReference type="SMART" id="SM00977"/>
    </source>
</evidence>
<dbReference type="RefSeq" id="WP_043032616.1">
    <property type="nucleotide sequence ID" value="NZ_JXSU01000009.1"/>
</dbReference>
<dbReference type="SUPFAM" id="SSF56037">
    <property type="entry name" value="PheT/TilS domain"/>
    <property type="match status" value="1"/>
</dbReference>
<dbReference type="SUPFAM" id="SSF82829">
    <property type="entry name" value="MesJ substrate recognition domain-like"/>
    <property type="match status" value="1"/>
</dbReference>